<dbReference type="GeneID" id="41976453"/>
<dbReference type="AlphaFoldDB" id="A0A507AI84"/>
<feature type="compositionally biased region" description="Low complexity" evidence="1">
    <location>
        <begin position="65"/>
        <end position="78"/>
    </location>
</feature>
<dbReference type="Proteomes" id="UP000319257">
    <property type="component" value="Unassembled WGS sequence"/>
</dbReference>
<organism evidence="2 3">
    <name type="scientific">Thyridium curvatum</name>
    <dbReference type="NCBI Taxonomy" id="1093900"/>
    <lineage>
        <taxon>Eukaryota</taxon>
        <taxon>Fungi</taxon>
        <taxon>Dikarya</taxon>
        <taxon>Ascomycota</taxon>
        <taxon>Pezizomycotina</taxon>
        <taxon>Sordariomycetes</taxon>
        <taxon>Sordariomycetidae</taxon>
        <taxon>Thyridiales</taxon>
        <taxon>Thyridiaceae</taxon>
        <taxon>Thyridium</taxon>
    </lineage>
</organism>
<feature type="compositionally biased region" description="Low complexity" evidence="1">
    <location>
        <begin position="365"/>
        <end position="378"/>
    </location>
</feature>
<protein>
    <submittedName>
        <fullName evidence="2">Uncharacterized protein</fullName>
    </submittedName>
</protein>
<feature type="compositionally biased region" description="Acidic residues" evidence="1">
    <location>
        <begin position="560"/>
        <end position="570"/>
    </location>
</feature>
<sequence>MPRPARTKGVSGRLAARHAASTSESESLPAPAPQAAKDVDAPSSDIYGVSDRELERRRSTRRSSRAAASTTTTTQQQAGALEGAKRRRDEAMDRLGDITSTTSADDAAGHTSDKAASPAVEVGRREQSVASAARTTRRRIPDASGLDVLDDDEMFGDMDTSFDEQDLDSPGGADAHKSHNSTNNTSSFNVALFKRGRPRTSSIVGRDDGPIRPSSRGPNTPSISSTLNLGIFKRRAREPSILGTARKQRARSQSVTSAAQSSAAQSEDEGAFAPDDAGTPLDRSRMRTSASVARSDVDMPSSPAVRSRKRKSTESHASSSKRRAAESEDGEDDDIRDSIELSSPPPSDQIVEPQAAPEIDDSIMAPPASSDSEADSPSLWPSLKSLAKGYKVRRPPSRTQRTPAPEDDNASDISSPPSLTHSPNYAHARRNPRAAARGRHASDRREPSPVTTADLAAMLPRRNRRLRGEEDDAWDLDSDSEAGDAAVAAPAHDDDELSYMDARRARQHHHHQQQKKQVRPLGPSASGAGQSHAAKTGRPARRKYGSACNASDKENNGDGADADADADDSIEVAAASPLPDDTFDSPEDADETTQAELAEELVRAARKFKEVDKWELDFEEVTEVEVSSPSNAR</sequence>
<feature type="compositionally biased region" description="Acidic residues" evidence="1">
    <location>
        <begin position="469"/>
        <end position="482"/>
    </location>
</feature>
<comment type="caution">
    <text evidence="2">The sequence shown here is derived from an EMBL/GenBank/DDBJ whole genome shotgun (WGS) entry which is preliminary data.</text>
</comment>
<feature type="compositionally biased region" description="Basic residues" evidence="1">
    <location>
        <begin position="505"/>
        <end position="518"/>
    </location>
</feature>
<dbReference type="InParanoid" id="A0A507AI84"/>
<evidence type="ECO:0000313" key="3">
    <source>
        <dbReference type="Proteomes" id="UP000319257"/>
    </source>
</evidence>
<reference evidence="2 3" key="1">
    <citation type="submission" date="2019-06" db="EMBL/GenBank/DDBJ databases">
        <title>Draft genome sequence of the filamentous fungus Phialemoniopsis curvata isolated from diesel fuel.</title>
        <authorList>
            <person name="Varaljay V.A."/>
            <person name="Lyon W.J."/>
            <person name="Crouch A.L."/>
            <person name="Drake C.E."/>
            <person name="Hollomon J.M."/>
            <person name="Nadeau L.J."/>
            <person name="Nunn H.S."/>
            <person name="Stevenson B.S."/>
            <person name="Bojanowski C.L."/>
            <person name="Crookes-Goodson W.J."/>
        </authorList>
    </citation>
    <scope>NUCLEOTIDE SEQUENCE [LARGE SCALE GENOMIC DNA]</scope>
    <source>
        <strain evidence="2 3">D216</strain>
    </source>
</reference>
<feature type="region of interest" description="Disordered" evidence="1">
    <location>
        <begin position="1"/>
        <end position="593"/>
    </location>
</feature>
<accession>A0A507AI84</accession>
<feature type="compositionally biased region" description="Low complexity" evidence="1">
    <location>
        <begin position="251"/>
        <end position="265"/>
    </location>
</feature>
<feature type="compositionally biased region" description="Basic residues" evidence="1">
    <location>
        <begin position="427"/>
        <end position="439"/>
    </location>
</feature>
<dbReference type="STRING" id="1093900.A0A507AI84"/>
<dbReference type="EMBL" id="SKBQ01000062">
    <property type="protein sequence ID" value="TPX09815.1"/>
    <property type="molecule type" value="Genomic_DNA"/>
</dbReference>
<feature type="compositionally biased region" description="Acidic residues" evidence="1">
    <location>
        <begin position="148"/>
        <end position="167"/>
    </location>
</feature>
<feature type="compositionally biased region" description="Low complexity" evidence="1">
    <location>
        <begin position="180"/>
        <end position="189"/>
    </location>
</feature>
<evidence type="ECO:0000256" key="1">
    <source>
        <dbReference type="SAM" id="MobiDB-lite"/>
    </source>
</evidence>
<dbReference type="OrthoDB" id="5423493at2759"/>
<feature type="compositionally biased region" description="Acidic residues" evidence="1">
    <location>
        <begin position="581"/>
        <end position="593"/>
    </location>
</feature>
<feature type="compositionally biased region" description="Basic and acidic residues" evidence="1">
    <location>
        <begin position="83"/>
        <end position="96"/>
    </location>
</feature>
<evidence type="ECO:0000313" key="2">
    <source>
        <dbReference type="EMBL" id="TPX09815.1"/>
    </source>
</evidence>
<feature type="compositionally biased region" description="Polar residues" evidence="1">
    <location>
        <begin position="411"/>
        <end position="423"/>
    </location>
</feature>
<dbReference type="RefSeq" id="XP_030991526.1">
    <property type="nucleotide sequence ID" value="XM_031143925.1"/>
</dbReference>
<name>A0A507AI84_9PEZI</name>
<proteinExistence type="predicted"/>
<gene>
    <name evidence="2" type="ORF">E0L32_009006</name>
</gene>
<keyword evidence="3" id="KW-1185">Reference proteome</keyword>
<feature type="compositionally biased region" description="Polar residues" evidence="1">
    <location>
        <begin position="216"/>
        <end position="228"/>
    </location>
</feature>